<sequence>MIKSLRDTISQVESKILPVNQVEHRFRLEHLTFTMNGISLHAALLTSNGQDFSIQGLYSYSEKKFTEWILVDHLGSEYQVVGIVSKTLFYFARRSTIVILEALGYEVME</sequence>
<evidence type="ECO:0000313" key="1">
    <source>
        <dbReference type="EMBL" id="MCX7572040.1"/>
    </source>
</evidence>
<reference evidence="1 2" key="1">
    <citation type="submission" date="2022-11" db="EMBL/GenBank/DDBJ databases">
        <title>Study of microbial diversity in lake waters.</title>
        <authorList>
            <person name="Zhang J."/>
        </authorList>
    </citation>
    <scope>NUCLEOTIDE SEQUENCE [LARGE SCALE GENOMIC DNA]</scope>
    <source>
        <strain evidence="1 2">DT12</strain>
    </source>
</reference>
<evidence type="ECO:0000313" key="2">
    <source>
        <dbReference type="Proteomes" id="UP001208017"/>
    </source>
</evidence>
<dbReference type="EMBL" id="JAPMLT010000015">
    <property type="protein sequence ID" value="MCX7572040.1"/>
    <property type="molecule type" value="Genomic_DNA"/>
</dbReference>
<accession>A0ABT3X566</accession>
<keyword evidence="2" id="KW-1185">Reference proteome</keyword>
<gene>
    <name evidence="1" type="ORF">OS242_19060</name>
</gene>
<name>A0ABT3X566_9BACL</name>
<dbReference type="Proteomes" id="UP001208017">
    <property type="component" value="Unassembled WGS sequence"/>
</dbReference>
<proteinExistence type="predicted"/>
<dbReference type="RefSeq" id="WP_267153291.1">
    <property type="nucleotide sequence ID" value="NZ_JAPMLT010000015.1"/>
</dbReference>
<organism evidence="1 2">
    <name type="scientific">Tumebacillus lacus</name>
    <dbReference type="NCBI Taxonomy" id="2995335"/>
    <lineage>
        <taxon>Bacteria</taxon>
        <taxon>Bacillati</taxon>
        <taxon>Bacillota</taxon>
        <taxon>Bacilli</taxon>
        <taxon>Bacillales</taxon>
        <taxon>Alicyclobacillaceae</taxon>
        <taxon>Tumebacillus</taxon>
    </lineage>
</organism>
<comment type="caution">
    <text evidence="1">The sequence shown here is derived from an EMBL/GenBank/DDBJ whole genome shotgun (WGS) entry which is preliminary data.</text>
</comment>
<protein>
    <submittedName>
        <fullName evidence="1">Uncharacterized protein</fullName>
    </submittedName>
</protein>